<dbReference type="RefSeq" id="WP_289446383.1">
    <property type="nucleotide sequence ID" value="NZ_JAUCGR010000002.1"/>
</dbReference>
<name>A0ABT7S673_9CELL</name>
<evidence type="ECO:0000313" key="2">
    <source>
        <dbReference type="Proteomes" id="UP001321453"/>
    </source>
</evidence>
<gene>
    <name evidence="1" type="ORF">QRT05_07200</name>
</gene>
<dbReference type="Proteomes" id="UP001321453">
    <property type="component" value="Unassembled WGS sequence"/>
</dbReference>
<keyword evidence="2" id="KW-1185">Reference proteome</keyword>
<sequence length="145" mass="16426">MSTSVSSRTARRRLLTSLVALTLLVGLSTGIDARPAAAATPKYGIARVCFKAPYRSLGTTYWGPYNRAVNVDVVLDRHWHKVTATTPNTRGCLRMKLVAGYTWRFRVYHYEARTWYVGRSHRVKVKAGHTYRLRTVWLEALTSPA</sequence>
<dbReference type="InterPro" id="IPR006311">
    <property type="entry name" value="TAT_signal"/>
</dbReference>
<accession>A0ABT7S673</accession>
<dbReference type="PROSITE" id="PS51318">
    <property type="entry name" value="TAT"/>
    <property type="match status" value="1"/>
</dbReference>
<comment type="caution">
    <text evidence="1">The sequence shown here is derived from an EMBL/GenBank/DDBJ whole genome shotgun (WGS) entry which is preliminary data.</text>
</comment>
<evidence type="ECO:0000313" key="1">
    <source>
        <dbReference type="EMBL" id="MDM7831115.1"/>
    </source>
</evidence>
<organism evidence="1 2">
    <name type="scientific">Cellulomonas edaphi</name>
    <dbReference type="NCBI Taxonomy" id="3053468"/>
    <lineage>
        <taxon>Bacteria</taxon>
        <taxon>Bacillati</taxon>
        <taxon>Actinomycetota</taxon>
        <taxon>Actinomycetes</taxon>
        <taxon>Micrococcales</taxon>
        <taxon>Cellulomonadaceae</taxon>
        <taxon>Cellulomonas</taxon>
    </lineage>
</organism>
<reference evidence="1 2" key="1">
    <citation type="submission" date="2023-06" db="EMBL/GenBank/DDBJ databases">
        <title>Cellulomonas sp. MW9 Whole genome sequence.</title>
        <authorList>
            <person name="Park S."/>
        </authorList>
    </citation>
    <scope>NUCLEOTIDE SEQUENCE [LARGE SCALE GENOMIC DNA]</scope>
    <source>
        <strain evidence="1 2">MW9</strain>
    </source>
</reference>
<protein>
    <submittedName>
        <fullName evidence="1">Uncharacterized protein</fullName>
    </submittedName>
</protein>
<proteinExistence type="predicted"/>
<dbReference type="EMBL" id="JAUCGR010000002">
    <property type="protein sequence ID" value="MDM7831115.1"/>
    <property type="molecule type" value="Genomic_DNA"/>
</dbReference>